<accession>A0A7C9HZ57</accession>
<evidence type="ECO:0000313" key="2">
    <source>
        <dbReference type="Proteomes" id="UP000483286"/>
    </source>
</evidence>
<organism evidence="1 2">
    <name type="scientific">Deinococcus arboris</name>
    <dbReference type="NCBI Taxonomy" id="2682977"/>
    <lineage>
        <taxon>Bacteria</taxon>
        <taxon>Thermotogati</taxon>
        <taxon>Deinococcota</taxon>
        <taxon>Deinococci</taxon>
        <taxon>Deinococcales</taxon>
        <taxon>Deinococcaceae</taxon>
        <taxon>Deinococcus</taxon>
    </lineage>
</organism>
<gene>
    <name evidence="1" type="ORF">GO986_07850</name>
</gene>
<sequence length="146" mass="16496">MRQPITTFMRTAEEVQDIQLSWARPDIRFFSSGACHILAFVFLATYPQAGFQPWFIRPAPGFRGSHLYVSNGERAFDAQGYVLADNLVQQHYAALTATQPGWQADVFELGLSLAEFCALNNHCAPEDFPGDVWHRAQRYVTQFPAP</sequence>
<evidence type="ECO:0000313" key="1">
    <source>
        <dbReference type="EMBL" id="MVN86675.1"/>
    </source>
</evidence>
<dbReference type="Proteomes" id="UP000483286">
    <property type="component" value="Unassembled WGS sequence"/>
</dbReference>
<comment type="caution">
    <text evidence="1">The sequence shown here is derived from an EMBL/GenBank/DDBJ whole genome shotgun (WGS) entry which is preliminary data.</text>
</comment>
<dbReference type="RefSeq" id="WP_157458734.1">
    <property type="nucleotide sequence ID" value="NZ_WQLB01000008.1"/>
</dbReference>
<keyword evidence="2" id="KW-1185">Reference proteome</keyword>
<proteinExistence type="predicted"/>
<dbReference type="AlphaFoldDB" id="A0A7C9HZ57"/>
<dbReference type="EMBL" id="WQLB01000008">
    <property type="protein sequence ID" value="MVN86675.1"/>
    <property type="molecule type" value="Genomic_DNA"/>
</dbReference>
<protein>
    <submittedName>
        <fullName evidence="1">Uncharacterized protein</fullName>
    </submittedName>
</protein>
<name>A0A7C9HZ57_9DEIO</name>
<reference evidence="1 2" key="1">
    <citation type="submission" date="2019-12" db="EMBL/GenBank/DDBJ databases">
        <title>Deinococcus sp. HMF7620 Genome sequencing and assembly.</title>
        <authorList>
            <person name="Kang H."/>
            <person name="Kim H."/>
            <person name="Joh K."/>
        </authorList>
    </citation>
    <scope>NUCLEOTIDE SEQUENCE [LARGE SCALE GENOMIC DNA]</scope>
    <source>
        <strain evidence="1 2">HMF7620</strain>
    </source>
</reference>